<proteinExistence type="predicted"/>
<dbReference type="PANTHER" id="PTHR10174">
    <property type="entry name" value="ALPHA-TOCOPHEROL TRANSFER PROTEIN-RELATED"/>
    <property type="match status" value="1"/>
</dbReference>
<reference evidence="2" key="1">
    <citation type="submission" date="2020-11" db="EMBL/GenBank/DDBJ databases">
        <authorList>
            <person name="Tran Van P."/>
        </authorList>
    </citation>
    <scope>NUCLEOTIDE SEQUENCE</scope>
</reference>
<evidence type="ECO:0000259" key="1">
    <source>
        <dbReference type="PROSITE" id="PS50191"/>
    </source>
</evidence>
<sequence>MESALLNLDLPSSLVMKAEKEIQEIAARRDRDVQAFKDMIQKEESLDACLDDRFLIRFLRARKYNHDRALRMLKTYYAMKAAYPTLFTQLQPSLLTSVWSQNIYHGLTDQDDEGRSVSILQLGLWDPSVSSVEEMFRAVLACLEYASMDPSIQVCGVVGIFDCKGLAFHHAKHFTPSLAQKGASVLKDCFPIRFKGIHVLNEPLIVDMLFSMLKPFLSTKILTRFHFHGENLESLHQHVPKRILPCLYGGEKPTLDGSYHLQKLMDFEQWLKDLDNYGYQSKVPAKKVLNSGKGNIFTRYFFS</sequence>
<dbReference type="GO" id="GO:1902936">
    <property type="term" value="F:phosphatidylinositol bisphosphate binding"/>
    <property type="evidence" value="ECO:0007669"/>
    <property type="project" value="TreeGrafter"/>
</dbReference>
<gene>
    <name evidence="2" type="ORF">DSTB1V02_LOCUS10549</name>
</gene>
<dbReference type="PROSITE" id="PS50191">
    <property type="entry name" value="CRAL_TRIO"/>
    <property type="match status" value="1"/>
</dbReference>
<dbReference type="SUPFAM" id="SSF46938">
    <property type="entry name" value="CRAL/TRIO N-terminal domain"/>
    <property type="match status" value="1"/>
</dbReference>
<organism evidence="2">
    <name type="scientific">Darwinula stevensoni</name>
    <dbReference type="NCBI Taxonomy" id="69355"/>
    <lineage>
        <taxon>Eukaryota</taxon>
        <taxon>Metazoa</taxon>
        <taxon>Ecdysozoa</taxon>
        <taxon>Arthropoda</taxon>
        <taxon>Crustacea</taxon>
        <taxon>Oligostraca</taxon>
        <taxon>Ostracoda</taxon>
        <taxon>Podocopa</taxon>
        <taxon>Podocopida</taxon>
        <taxon>Darwinulocopina</taxon>
        <taxon>Darwinuloidea</taxon>
        <taxon>Darwinulidae</taxon>
        <taxon>Darwinula</taxon>
    </lineage>
</organism>
<name>A0A7R9ABA7_9CRUS</name>
<dbReference type="Pfam" id="PF03765">
    <property type="entry name" value="CRAL_TRIO_N"/>
    <property type="match status" value="1"/>
</dbReference>
<dbReference type="Gene3D" id="1.20.5.1200">
    <property type="entry name" value="Alpha-tocopherol transfer"/>
    <property type="match status" value="1"/>
</dbReference>
<dbReference type="EMBL" id="CAJPEV010003067">
    <property type="protein sequence ID" value="CAG0898826.1"/>
    <property type="molecule type" value="Genomic_DNA"/>
</dbReference>
<dbReference type="Gene3D" id="3.40.525.10">
    <property type="entry name" value="CRAL-TRIO lipid binding domain"/>
    <property type="match status" value="1"/>
</dbReference>
<dbReference type="EMBL" id="LR902584">
    <property type="protein sequence ID" value="CAD7250780.1"/>
    <property type="molecule type" value="Genomic_DNA"/>
</dbReference>
<dbReference type="InterPro" id="IPR036865">
    <property type="entry name" value="CRAL-TRIO_dom_sf"/>
</dbReference>
<dbReference type="SMART" id="SM01100">
    <property type="entry name" value="CRAL_TRIO_N"/>
    <property type="match status" value="1"/>
</dbReference>
<dbReference type="Gene3D" id="1.10.8.20">
    <property type="entry name" value="N-terminal domain of phosphatidylinositol transfer protein sec14p"/>
    <property type="match status" value="1"/>
</dbReference>
<dbReference type="PRINTS" id="PR00180">
    <property type="entry name" value="CRETINALDHBP"/>
</dbReference>
<dbReference type="Proteomes" id="UP000677054">
    <property type="component" value="Unassembled WGS sequence"/>
</dbReference>
<dbReference type="InterPro" id="IPR011074">
    <property type="entry name" value="CRAL/TRIO_N_dom"/>
</dbReference>
<protein>
    <recommendedName>
        <fullName evidence="1">CRAL-TRIO domain-containing protein</fullName>
    </recommendedName>
</protein>
<evidence type="ECO:0000313" key="2">
    <source>
        <dbReference type="EMBL" id="CAD7250780.1"/>
    </source>
</evidence>
<dbReference type="Pfam" id="PF00650">
    <property type="entry name" value="CRAL_TRIO"/>
    <property type="match status" value="1"/>
</dbReference>
<dbReference type="InterPro" id="IPR036273">
    <property type="entry name" value="CRAL/TRIO_N_dom_sf"/>
</dbReference>
<keyword evidence="3" id="KW-1185">Reference proteome</keyword>
<dbReference type="AlphaFoldDB" id="A0A7R9ABA7"/>
<dbReference type="PANTHER" id="PTHR10174:SF130">
    <property type="entry name" value="ALPHA-TOCOPHEROL TRANSFER PROTEIN-LIKE"/>
    <property type="match status" value="1"/>
</dbReference>
<dbReference type="SUPFAM" id="SSF52087">
    <property type="entry name" value="CRAL/TRIO domain"/>
    <property type="match status" value="1"/>
</dbReference>
<accession>A0A7R9ABA7</accession>
<dbReference type="InterPro" id="IPR001251">
    <property type="entry name" value="CRAL-TRIO_dom"/>
</dbReference>
<dbReference type="CDD" id="cd00170">
    <property type="entry name" value="SEC14"/>
    <property type="match status" value="1"/>
</dbReference>
<dbReference type="SMART" id="SM00516">
    <property type="entry name" value="SEC14"/>
    <property type="match status" value="1"/>
</dbReference>
<dbReference type="GO" id="GO:0016020">
    <property type="term" value="C:membrane"/>
    <property type="evidence" value="ECO:0007669"/>
    <property type="project" value="TreeGrafter"/>
</dbReference>
<dbReference type="OrthoDB" id="75724at2759"/>
<feature type="domain" description="CRAL-TRIO" evidence="1">
    <location>
        <begin position="91"/>
        <end position="256"/>
    </location>
</feature>
<evidence type="ECO:0000313" key="3">
    <source>
        <dbReference type="Proteomes" id="UP000677054"/>
    </source>
</evidence>